<dbReference type="Proteomes" id="UP000192815">
    <property type="component" value="Unassembled WGS sequence"/>
</dbReference>
<sequence length="255" mass="29103">MQNTHKWLSRFRLKSNTWVYIPTLETVKEGQLFKKSIEFKWLPPTNYYHLKSGGHVDAIKYHLNGKFFVHADVKKFFNSINRSRITRELKPYFGYEKSRSIAMESTVSIPLESGQVFALPFGFVQSTIIASLCLRKSSLGNTIDKLNKTAGIRVSVYVDDIIVSTQSLEKAEAALSMIQKSAERSGFSLNEEKTQGPSYTITAFNIDLQQNFMRITDWRFIELLSNYKDASSDKQKRGIWGYVNSVSPAQASMLV</sequence>
<keyword evidence="3" id="KW-1185">Reference proteome</keyword>
<dbReference type="InterPro" id="IPR043128">
    <property type="entry name" value="Rev_trsase/Diguanyl_cyclase"/>
</dbReference>
<accession>A0A1X0MYB6</accession>
<feature type="domain" description="Reverse transcriptase" evidence="1">
    <location>
        <begin position="1"/>
        <end position="223"/>
    </location>
</feature>
<dbReference type="InterPro" id="IPR043502">
    <property type="entry name" value="DNA/RNA_pol_sf"/>
</dbReference>
<dbReference type="Gene3D" id="3.30.70.270">
    <property type="match status" value="1"/>
</dbReference>
<name>A0A1X0MYB6_9PSED</name>
<dbReference type="RefSeq" id="WP_083186141.1">
    <property type="nucleotide sequence ID" value="NZ_CBCRZR010000029.1"/>
</dbReference>
<comment type="caution">
    <text evidence="2">The sequence shown here is derived from an EMBL/GenBank/DDBJ whole genome shotgun (WGS) entry which is preliminary data.</text>
</comment>
<dbReference type="AlphaFoldDB" id="A0A1X0MYB6"/>
<dbReference type="OrthoDB" id="7055795at2"/>
<evidence type="ECO:0000313" key="3">
    <source>
        <dbReference type="Proteomes" id="UP000192815"/>
    </source>
</evidence>
<gene>
    <name evidence="2" type="ORF">BZK31_26235</name>
</gene>
<evidence type="ECO:0000259" key="1">
    <source>
        <dbReference type="PROSITE" id="PS50878"/>
    </source>
</evidence>
<dbReference type="PROSITE" id="PS50878">
    <property type="entry name" value="RT_POL"/>
    <property type="match status" value="1"/>
</dbReference>
<dbReference type="InterPro" id="IPR000477">
    <property type="entry name" value="RT_dom"/>
</dbReference>
<protein>
    <recommendedName>
        <fullName evidence="1">Reverse transcriptase domain-containing protein</fullName>
    </recommendedName>
</protein>
<evidence type="ECO:0000313" key="2">
    <source>
        <dbReference type="EMBL" id="ORC54195.1"/>
    </source>
</evidence>
<dbReference type="EMBL" id="MUIO01000138">
    <property type="protein sequence ID" value="ORC54195.1"/>
    <property type="molecule type" value="Genomic_DNA"/>
</dbReference>
<proteinExistence type="predicted"/>
<reference evidence="3" key="1">
    <citation type="submission" date="2017-02" db="EMBL/GenBank/DDBJ databases">
        <title>Pseudomonas floridae sp. nov., a novel pathogenic bacterial species isolated from tomato.</title>
        <authorList>
            <person name="Timilsina S."/>
            <person name="Vallad G.E."/>
            <person name="Jones J.B."/>
        </authorList>
    </citation>
    <scope>NUCLEOTIDE SEQUENCE [LARGE SCALE GENOMIC DNA]</scope>
    <source>
        <strain evidence="3">GEV388</strain>
    </source>
</reference>
<dbReference type="SUPFAM" id="SSF56672">
    <property type="entry name" value="DNA/RNA polymerases"/>
    <property type="match status" value="1"/>
</dbReference>
<dbReference type="Pfam" id="PF00078">
    <property type="entry name" value="RVT_1"/>
    <property type="match status" value="1"/>
</dbReference>
<organism evidence="2 3">
    <name type="scientific">Pseudomonas floridensis</name>
    <dbReference type="NCBI Taxonomy" id="1958950"/>
    <lineage>
        <taxon>Bacteria</taxon>
        <taxon>Pseudomonadati</taxon>
        <taxon>Pseudomonadota</taxon>
        <taxon>Gammaproteobacteria</taxon>
        <taxon>Pseudomonadales</taxon>
        <taxon>Pseudomonadaceae</taxon>
        <taxon>Pseudomonas</taxon>
    </lineage>
</organism>